<evidence type="ECO:0000313" key="2">
    <source>
        <dbReference type="EMBL" id="KAK7346696.1"/>
    </source>
</evidence>
<dbReference type="PROSITE" id="PS50082">
    <property type="entry name" value="WD_REPEATS_2"/>
    <property type="match status" value="1"/>
</dbReference>
<evidence type="ECO:0000256" key="1">
    <source>
        <dbReference type="PROSITE-ProRule" id="PRU00221"/>
    </source>
</evidence>
<dbReference type="InterPro" id="IPR001680">
    <property type="entry name" value="WD40_rpt"/>
</dbReference>
<dbReference type="PROSITE" id="PS50294">
    <property type="entry name" value="WD_REPEATS_REGION"/>
    <property type="match status" value="1"/>
</dbReference>
<keyword evidence="1" id="KW-0853">WD repeat</keyword>
<protein>
    <recommendedName>
        <fullName evidence="4">Anaphase-promoting complex subunit 4 WD40 domain-containing protein</fullName>
    </recommendedName>
</protein>
<evidence type="ECO:0000313" key="3">
    <source>
        <dbReference type="Proteomes" id="UP001374584"/>
    </source>
</evidence>
<dbReference type="PANTHER" id="PTHR22836:SF0">
    <property type="entry name" value="PRE-MRNA 3' END PROCESSING PROTEIN WDR33"/>
    <property type="match status" value="1"/>
</dbReference>
<gene>
    <name evidence="2" type="ORF">VNO80_21219</name>
</gene>
<feature type="repeat" description="WD" evidence="1">
    <location>
        <begin position="13"/>
        <end position="54"/>
    </location>
</feature>
<sequence>MPKQETGTELCSFHGHKNTVVCVKWNQNGNWVLTASKDQRIKLYDIRAMKELEPFRGHRKDVTDIIDNGLDKGILNLSWKLSLPHVLVGNISSFKLESILCILISMEIQ</sequence>
<proteinExistence type="predicted"/>
<dbReference type="InterPro" id="IPR045245">
    <property type="entry name" value="Pfs2-like"/>
</dbReference>
<dbReference type="AlphaFoldDB" id="A0AAN9M2M9"/>
<comment type="caution">
    <text evidence="2">The sequence shown here is derived from an EMBL/GenBank/DDBJ whole genome shotgun (WGS) entry which is preliminary data.</text>
</comment>
<dbReference type="GO" id="GO:0031124">
    <property type="term" value="P:mRNA 3'-end processing"/>
    <property type="evidence" value="ECO:0007669"/>
    <property type="project" value="InterPro"/>
</dbReference>
<dbReference type="PANTHER" id="PTHR22836">
    <property type="entry name" value="WD40 REPEAT PROTEIN"/>
    <property type="match status" value="1"/>
</dbReference>
<dbReference type="SMART" id="SM00320">
    <property type="entry name" value="WD40"/>
    <property type="match status" value="1"/>
</dbReference>
<organism evidence="2 3">
    <name type="scientific">Phaseolus coccineus</name>
    <name type="common">Scarlet runner bean</name>
    <name type="synonym">Phaseolus multiflorus</name>
    <dbReference type="NCBI Taxonomy" id="3886"/>
    <lineage>
        <taxon>Eukaryota</taxon>
        <taxon>Viridiplantae</taxon>
        <taxon>Streptophyta</taxon>
        <taxon>Embryophyta</taxon>
        <taxon>Tracheophyta</taxon>
        <taxon>Spermatophyta</taxon>
        <taxon>Magnoliopsida</taxon>
        <taxon>eudicotyledons</taxon>
        <taxon>Gunneridae</taxon>
        <taxon>Pentapetalae</taxon>
        <taxon>rosids</taxon>
        <taxon>fabids</taxon>
        <taxon>Fabales</taxon>
        <taxon>Fabaceae</taxon>
        <taxon>Papilionoideae</taxon>
        <taxon>50 kb inversion clade</taxon>
        <taxon>NPAAA clade</taxon>
        <taxon>indigoferoid/millettioid clade</taxon>
        <taxon>Phaseoleae</taxon>
        <taxon>Phaseolus</taxon>
    </lineage>
</organism>
<dbReference type="EMBL" id="JAYMYR010000008">
    <property type="protein sequence ID" value="KAK7346696.1"/>
    <property type="molecule type" value="Genomic_DNA"/>
</dbReference>
<dbReference type="Pfam" id="PF00400">
    <property type="entry name" value="WD40"/>
    <property type="match status" value="1"/>
</dbReference>
<dbReference type="InterPro" id="IPR015943">
    <property type="entry name" value="WD40/YVTN_repeat-like_dom_sf"/>
</dbReference>
<dbReference type="Proteomes" id="UP001374584">
    <property type="component" value="Unassembled WGS sequence"/>
</dbReference>
<dbReference type="GO" id="GO:0005847">
    <property type="term" value="C:mRNA cleavage and polyadenylation specificity factor complex"/>
    <property type="evidence" value="ECO:0007669"/>
    <property type="project" value="TreeGrafter"/>
</dbReference>
<dbReference type="Gene3D" id="2.130.10.10">
    <property type="entry name" value="YVTN repeat-like/Quinoprotein amine dehydrogenase"/>
    <property type="match status" value="1"/>
</dbReference>
<accession>A0AAN9M2M9</accession>
<keyword evidence="3" id="KW-1185">Reference proteome</keyword>
<dbReference type="InterPro" id="IPR036322">
    <property type="entry name" value="WD40_repeat_dom_sf"/>
</dbReference>
<name>A0AAN9M2M9_PHACN</name>
<evidence type="ECO:0008006" key="4">
    <source>
        <dbReference type="Google" id="ProtNLM"/>
    </source>
</evidence>
<reference evidence="2 3" key="1">
    <citation type="submission" date="2024-01" db="EMBL/GenBank/DDBJ databases">
        <title>The genomes of 5 underutilized Papilionoideae crops provide insights into root nodulation and disease resistanc.</title>
        <authorList>
            <person name="Jiang F."/>
        </authorList>
    </citation>
    <scope>NUCLEOTIDE SEQUENCE [LARGE SCALE GENOMIC DNA]</scope>
    <source>
        <strain evidence="2">JINMINGXINNONG_FW02</strain>
        <tissue evidence="2">Leaves</tissue>
    </source>
</reference>
<dbReference type="SUPFAM" id="SSF50978">
    <property type="entry name" value="WD40 repeat-like"/>
    <property type="match status" value="1"/>
</dbReference>